<proteinExistence type="predicted"/>
<protein>
    <submittedName>
        <fullName evidence="1">Uncharacterized protein</fullName>
    </submittedName>
</protein>
<reference evidence="1 2" key="1">
    <citation type="submission" date="2019-05" db="EMBL/GenBank/DDBJ databases">
        <title>Another draft genome of Portunus trituberculatus and its Hox gene families provides insights of decapod evolution.</title>
        <authorList>
            <person name="Jeong J.-H."/>
            <person name="Song I."/>
            <person name="Kim S."/>
            <person name="Choi T."/>
            <person name="Kim D."/>
            <person name="Ryu S."/>
            <person name="Kim W."/>
        </authorList>
    </citation>
    <scope>NUCLEOTIDE SEQUENCE [LARGE SCALE GENOMIC DNA]</scope>
    <source>
        <tissue evidence="1">Muscle</tissue>
    </source>
</reference>
<evidence type="ECO:0000313" key="1">
    <source>
        <dbReference type="EMBL" id="MPC82148.1"/>
    </source>
</evidence>
<organism evidence="1 2">
    <name type="scientific">Portunus trituberculatus</name>
    <name type="common">Swimming crab</name>
    <name type="synonym">Neptunus trituberculatus</name>
    <dbReference type="NCBI Taxonomy" id="210409"/>
    <lineage>
        <taxon>Eukaryota</taxon>
        <taxon>Metazoa</taxon>
        <taxon>Ecdysozoa</taxon>
        <taxon>Arthropoda</taxon>
        <taxon>Crustacea</taxon>
        <taxon>Multicrustacea</taxon>
        <taxon>Malacostraca</taxon>
        <taxon>Eumalacostraca</taxon>
        <taxon>Eucarida</taxon>
        <taxon>Decapoda</taxon>
        <taxon>Pleocyemata</taxon>
        <taxon>Brachyura</taxon>
        <taxon>Eubrachyura</taxon>
        <taxon>Portunoidea</taxon>
        <taxon>Portunidae</taxon>
        <taxon>Portuninae</taxon>
        <taxon>Portunus</taxon>
    </lineage>
</organism>
<dbReference type="AlphaFoldDB" id="A0A5B7IMY5"/>
<name>A0A5B7IMY5_PORTR</name>
<dbReference type="Proteomes" id="UP000324222">
    <property type="component" value="Unassembled WGS sequence"/>
</dbReference>
<accession>A0A5B7IMY5</accession>
<gene>
    <name evidence="1" type="ORF">E2C01_076794</name>
</gene>
<keyword evidence="2" id="KW-1185">Reference proteome</keyword>
<sequence length="90" mass="10134">MIDASCKEGRQNCEYSKDFALKDDLSVNNLSSEATIQCVDLKCYKKINEVQHLGMEFSRGILSPSSDKSYQKATLFIIWRVTASSAFLDT</sequence>
<evidence type="ECO:0000313" key="2">
    <source>
        <dbReference type="Proteomes" id="UP000324222"/>
    </source>
</evidence>
<comment type="caution">
    <text evidence="1">The sequence shown here is derived from an EMBL/GenBank/DDBJ whole genome shotgun (WGS) entry which is preliminary data.</text>
</comment>
<dbReference type="EMBL" id="VSRR010058978">
    <property type="protein sequence ID" value="MPC82148.1"/>
    <property type="molecule type" value="Genomic_DNA"/>
</dbReference>